<dbReference type="OrthoDB" id="9807318at2"/>
<comment type="similarity">
    <text evidence="1 8">Belongs to the TRAFAC class OBG-HflX-like GTPase superfamily. OBG GTPase family.</text>
</comment>
<dbReference type="PRINTS" id="PR00326">
    <property type="entry name" value="GTP1OBG"/>
</dbReference>
<dbReference type="PROSITE" id="PS51710">
    <property type="entry name" value="G_OBG"/>
    <property type="match status" value="1"/>
</dbReference>
<gene>
    <name evidence="8" type="primary">obg</name>
    <name evidence="11" type="ordered locus">SpiGrapes_2978</name>
</gene>
<dbReference type="KEGG" id="sgp:SpiGrapes_2978"/>
<dbReference type="NCBIfam" id="NF008955">
    <property type="entry name" value="PRK12297.1"/>
    <property type="match status" value="1"/>
</dbReference>
<dbReference type="Gene3D" id="2.70.210.12">
    <property type="entry name" value="GTP1/OBG domain"/>
    <property type="match status" value="1"/>
</dbReference>
<dbReference type="GO" id="GO:0003924">
    <property type="term" value="F:GTPase activity"/>
    <property type="evidence" value="ECO:0007669"/>
    <property type="project" value="UniProtKB-UniRule"/>
</dbReference>
<evidence type="ECO:0000256" key="5">
    <source>
        <dbReference type="ARBA" id="ARBA00022801"/>
    </source>
</evidence>
<keyword evidence="6 8" id="KW-0460">Magnesium</keyword>
<dbReference type="GO" id="GO:0005525">
    <property type="term" value="F:GTP binding"/>
    <property type="evidence" value="ECO:0007669"/>
    <property type="project" value="UniProtKB-UniRule"/>
</dbReference>
<evidence type="ECO:0000313" key="12">
    <source>
        <dbReference type="Proteomes" id="UP000005632"/>
    </source>
</evidence>
<accession>G8QXT4</accession>
<feature type="domain" description="OBG-type G" evidence="9">
    <location>
        <begin position="160"/>
        <end position="325"/>
    </location>
</feature>
<dbReference type="InterPro" id="IPR031167">
    <property type="entry name" value="G_OBG"/>
</dbReference>
<organism evidence="11 12">
    <name type="scientific">Sphaerochaeta pleomorpha (strain ATCC BAA-1885 / DSM 22778 / Grapes)</name>
    <dbReference type="NCBI Taxonomy" id="158190"/>
    <lineage>
        <taxon>Bacteria</taxon>
        <taxon>Pseudomonadati</taxon>
        <taxon>Spirochaetota</taxon>
        <taxon>Spirochaetia</taxon>
        <taxon>Spirochaetales</taxon>
        <taxon>Sphaerochaetaceae</taxon>
        <taxon>Sphaerochaeta</taxon>
    </lineage>
</organism>
<evidence type="ECO:0000256" key="8">
    <source>
        <dbReference type="HAMAP-Rule" id="MF_01454"/>
    </source>
</evidence>
<dbReference type="InterPro" id="IPR006169">
    <property type="entry name" value="GTP1_OBG_dom"/>
</dbReference>
<dbReference type="EC" id="3.6.5.-" evidence="8"/>
<keyword evidence="12" id="KW-1185">Reference proteome</keyword>
<dbReference type="InterPro" id="IPR006073">
    <property type="entry name" value="GTP-bd"/>
</dbReference>
<dbReference type="HAMAP" id="MF_01454">
    <property type="entry name" value="GTPase_Obg"/>
    <property type="match status" value="1"/>
</dbReference>
<feature type="domain" description="Obg" evidence="10">
    <location>
        <begin position="2"/>
        <end position="159"/>
    </location>
</feature>
<dbReference type="GO" id="GO:0000287">
    <property type="term" value="F:magnesium ion binding"/>
    <property type="evidence" value="ECO:0007669"/>
    <property type="project" value="InterPro"/>
</dbReference>
<dbReference type="RefSeq" id="WP_014271567.1">
    <property type="nucleotide sequence ID" value="NC_016633.1"/>
</dbReference>
<dbReference type="PROSITE" id="PS00905">
    <property type="entry name" value="GTP1_OBG"/>
    <property type="match status" value="1"/>
</dbReference>
<dbReference type="Pfam" id="PF01018">
    <property type="entry name" value="GTP1_OBG"/>
    <property type="match status" value="1"/>
</dbReference>
<feature type="binding site" evidence="8">
    <location>
        <begin position="212"/>
        <end position="215"/>
    </location>
    <ligand>
        <name>GTP</name>
        <dbReference type="ChEBI" id="CHEBI:37565"/>
    </ligand>
</feature>
<dbReference type="Proteomes" id="UP000005632">
    <property type="component" value="Chromosome"/>
</dbReference>
<dbReference type="STRING" id="158190.SpiGrapes_2978"/>
<feature type="binding site" evidence="8">
    <location>
        <begin position="279"/>
        <end position="282"/>
    </location>
    <ligand>
        <name>GTP</name>
        <dbReference type="ChEBI" id="CHEBI:37565"/>
    </ligand>
</feature>
<comment type="function">
    <text evidence="8">An essential GTPase which binds GTP, GDP and possibly (p)ppGpp with moderate affinity, with high nucleotide exchange rates and a fairly low GTP hydrolysis rate. Plays a role in control of the cell cycle, stress response, ribosome biogenesis and in those bacteria that undergo differentiation, in morphogenesis control.</text>
</comment>
<dbReference type="FunFam" id="2.70.210.12:FF:000001">
    <property type="entry name" value="GTPase Obg"/>
    <property type="match status" value="1"/>
</dbReference>
<dbReference type="CDD" id="cd01898">
    <property type="entry name" value="Obg"/>
    <property type="match status" value="1"/>
</dbReference>
<reference evidence="11 12" key="1">
    <citation type="submission" date="2011-11" db="EMBL/GenBank/DDBJ databases">
        <title>Complete sequence of Spirochaeta sp. grapes.</title>
        <authorList>
            <consortium name="US DOE Joint Genome Institute"/>
            <person name="Lucas S."/>
            <person name="Han J."/>
            <person name="Lapidus A."/>
            <person name="Cheng J.-F."/>
            <person name="Goodwin L."/>
            <person name="Pitluck S."/>
            <person name="Peters L."/>
            <person name="Ovchinnikova G."/>
            <person name="Munk A.C."/>
            <person name="Detter J.C."/>
            <person name="Han C."/>
            <person name="Tapia R."/>
            <person name="Land M."/>
            <person name="Hauser L."/>
            <person name="Kyrpides N."/>
            <person name="Ivanova N."/>
            <person name="Pagani I."/>
            <person name="Ritalahtilisa K."/>
            <person name="Loeffler F."/>
            <person name="Woyke T."/>
        </authorList>
    </citation>
    <scope>NUCLEOTIDE SEQUENCE [LARGE SCALE GENOMIC DNA]</scope>
    <source>
        <strain evidence="12">ATCC BAA-1885 / DSM 22778 / Grapes</strain>
    </source>
</reference>
<keyword evidence="3 8" id="KW-0479">Metal-binding</keyword>
<keyword evidence="5 8" id="KW-0378">Hydrolase</keyword>
<keyword evidence="2 8" id="KW-0963">Cytoplasm</keyword>
<comment type="subunit">
    <text evidence="8">Monomer.</text>
</comment>
<comment type="cofactor">
    <cofactor evidence="8">
        <name>Mg(2+)</name>
        <dbReference type="ChEBI" id="CHEBI:18420"/>
    </cofactor>
</comment>
<dbReference type="Pfam" id="PF01926">
    <property type="entry name" value="MMR_HSR1"/>
    <property type="match status" value="1"/>
</dbReference>
<dbReference type="AlphaFoldDB" id="G8QXT4"/>
<feature type="binding site" evidence="8">
    <location>
        <begin position="191"/>
        <end position="195"/>
    </location>
    <ligand>
        <name>GTP</name>
        <dbReference type="ChEBI" id="CHEBI:37565"/>
    </ligand>
</feature>
<dbReference type="PANTHER" id="PTHR11702">
    <property type="entry name" value="DEVELOPMENTALLY REGULATED GTP-BINDING PROTEIN-RELATED"/>
    <property type="match status" value="1"/>
</dbReference>
<dbReference type="Gene3D" id="3.40.50.300">
    <property type="entry name" value="P-loop containing nucleotide triphosphate hydrolases"/>
    <property type="match status" value="1"/>
</dbReference>
<evidence type="ECO:0000313" key="11">
    <source>
        <dbReference type="EMBL" id="AEV30728.1"/>
    </source>
</evidence>
<evidence type="ECO:0000256" key="7">
    <source>
        <dbReference type="ARBA" id="ARBA00023134"/>
    </source>
</evidence>
<feature type="binding site" evidence="8">
    <location>
        <begin position="306"/>
        <end position="308"/>
    </location>
    <ligand>
        <name>GTP</name>
        <dbReference type="ChEBI" id="CHEBI:37565"/>
    </ligand>
</feature>
<feature type="binding site" evidence="8">
    <location>
        <position position="173"/>
    </location>
    <ligand>
        <name>Mg(2+)</name>
        <dbReference type="ChEBI" id="CHEBI:18420"/>
    </ligand>
</feature>
<keyword evidence="7 8" id="KW-0342">GTP-binding</keyword>
<dbReference type="GO" id="GO:0043022">
    <property type="term" value="F:ribosome binding"/>
    <property type="evidence" value="ECO:0007669"/>
    <property type="project" value="UniProtKB-ARBA"/>
</dbReference>
<proteinExistence type="inferred from homology"/>
<dbReference type="PROSITE" id="PS51883">
    <property type="entry name" value="OBG"/>
    <property type="match status" value="1"/>
</dbReference>
<dbReference type="NCBIfam" id="NF008956">
    <property type="entry name" value="PRK12299.1"/>
    <property type="match status" value="1"/>
</dbReference>
<dbReference type="PIRSF" id="PIRSF002401">
    <property type="entry name" value="GTP_bd_Obg/CgtA"/>
    <property type="match status" value="1"/>
</dbReference>
<evidence type="ECO:0000256" key="2">
    <source>
        <dbReference type="ARBA" id="ARBA00022490"/>
    </source>
</evidence>
<dbReference type="eggNOG" id="COG0536">
    <property type="taxonomic scope" value="Bacteria"/>
</dbReference>
<comment type="subcellular location">
    <subcellularLocation>
        <location evidence="8">Cytoplasm</location>
    </subcellularLocation>
</comment>
<dbReference type="EMBL" id="CP003155">
    <property type="protein sequence ID" value="AEV30728.1"/>
    <property type="molecule type" value="Genomic_DNA"/>
</dbReference>
<evidence type="ECO:0000259" key="10">
    <source>
        <dbReference type="PROSITE" id="PS51883"/>
    </source>
</evidence>
<dbReference type="SUPFAM" id="SSF52540">
    <property type="entry name" value="P-loop containing nucleoside triphosphate hydrolases"/>
    <property type="match status" value="1"/>
</dbReference>
<dbReference type="InterPro" id="IPR014100">
    <property type="entry name" value="GTP-bd_Obg/CgtA"/>
</dbReference>
<feature type="binding site" evidence="8">
    <location>
        <begin position="166"/>
        <end position="173"/>
    </location>
    <ligand>
        <name>GTP</name>
        <dbReference type="ChEBI" id="CHEBI:37565"/>
    </ligand>
</feature>
<evidence type="ECO:0000256" key="6">
    <source>
        <dbReference type="ARBA" id="ARBA00022842"/>
    </source>
</evidence>
<dbReference type="InterPro" id="IPR006074">
    <property type="entry name" value="GTP1-OBG_CS"/>
</dbReference>
<evidence type="ECO:0000256" key="1">
    <source>
        <dbReference type="ARBA" id="ARBA00007699"/>
    </source>
</evidence>
<dbReference type="InterPro" id="IPR027417">
    <property type="entry name" value="P-loop_NTPase"/>
</dbReference>
<dbReference type="NCBIfam" id="TIGR02729">
    <property type="entry name" value="Obg_CgtA"/>
    <property type="match status" value="1"/>
</dbReference>
<dbReference type="PANTHER" id="PTHR11702:SF31">
    <property type="entry name" value="MITOCHONDRIAL RIBOSOME-ASSOCIATED GTPASE 2"/>
    <property type="match status" value="1"/>
</dbReference>
<name>G8QXT4_SPHPG</name>
<dbReference type="InterPro" id="IPR036726">
    <property type="entry name" value="GTP1_OBG_dom_sf"/>
</dbReference>
<keyword evidence="4 8" id="KW-0547">Nucleotide-binding</keyword>
<evidence type="ECO:0000256" key="3">
    <source>
        <dbReference type="ARBA" id="ARBA00022723"/>
    </source>
</evidence>
<dbReference type="GO" id="GO:0005737">
    <property type="term" value="C:cytoplasm"/>
    <property type="evidence" value="ECO:0007669"/>
    <property type="project" value="UniProtKB-SubCell"/>
</dbReference>
<dbReference type="HOGENOM" id="CLU_011747_2_0_12"/>
<dbReference type="SUPFAM" id="SSF82051">
    <property type="entry name" value="Obg GTP-binding protein N-terminal domain"/>
    <property type="match status" value="1"/>
</dbReference>
<feature type="binding site" evidence="8">
    <location>
        <position position="193"/>
    </location>
    <ligand>
        <name>Mg(2+)</name>
        <dbReference type="ChEBI" id="CHEBI:18420"/>
    </ligand>
</feature>
<evidence type="ECO:0000256" key="4">
    <source>
        <dbReference type="ARBA" id="ARBA00022741"/>
    </source>
</evidence>
<dbReference type="InterPro" id="IPR045086">
    <property type="entry name" value="OBG_GTPase"/>
</dbReference>
<dbReference type="GO" id="GO:0042254">
    <property type="term" value="P:ribosome biogenesis"/>
    <property type="evidence" value="ECO:0007669"/>
    <property type="project" value="UniProtKB-UniRule"/>
</dbReference>
<protein>
    <recommendedName>
        <fullName evidence="8">GTPase Obg</fullName>
        <ecNumber evidence="8">3.6.5.-</ecNumber>
    </recommendedName>
    <alternativeName>
        <fullName evidence="8">GTP-binding protein Obg</fullName>
    </alternativeName>
</protein>
<evidence type="ECO:0000259" key="9">
    <source>
        <dbReference type="PROSITE" id="PS51710"/>
    </source>
</evidence>
<sequence>MFGFSDETYIDVASGNGGNGCVSFRREKYIPKGGPDGGDGGRGGDVIFVVRNNLRTLGHLKMVRTYRAENGRNGSGAKCYGRDGDNIEIPVPPGTVIKNAETGEIIKDLTGIDRWTFLTGGRGGQGNFHFKTSTRQAPRFAQTGEKGSEMRIGVELLVIADIGFVGFPNAGKSSLLNMLTNARTKVAGYPFTTKIPQLGMFRYDEHDIVLADIPGLIEGASEGAGMGIKFLRHISRTTGLAFLIDLSDDRYLDAYEILCKELEAFEPSLLEKKQVIIGTKLDESGAPEHLKELQAKYPDKEIIGLCVYYEQGVEEVKRAFIKMVGDAENPALQALKDSTGGGFSSSIDYDAEYAEEPFEQ</sequence>